<dbReference type="Pfam" id="PF17917">
    <property type="entry name" value="RT_RNaseH"/>
    <property type="match status" value="1"/>
</dbReference>
<dbReference type="Pfam" id="PF00078">
    <property type="entry name" value="RVT_1"/>
    <property type="match status" value="1"/>
</dbReference>
<proteinExistence type="predicted"/>
<dbReference type="Gene3D" id="3.30.70.270">
    <property type="match status" value="1"/>
</dbReference>
<keyword evidence="6" id="KW-0695">RNA-directed DNA polymerase</keyword>
<keyword evidence="2" id="KW-0548">Nucleotidyltransferase</keyword>
<dbReference type="PROSITE" id="PS50878">
    <property type="entry name" value="RT_POL"/>
    <property type="match status" value="1"/>
</dbReference>
<evidence type="ECO:0000256" key="4">
    <source>
        <dbReference type="ARBA" id="ARBA00022759"/>
    </source>
</evidence>
<keyword evidence="1" id="KW-0808">Transferase</keyword>
<dbReference type="GO" id="GO:0016787">
    <property type="term" value="F:hydrolase activity"/>
    <property type="evidence" value="ECO:0007669"/>
    <property type="project" value="UniProtKB-KW"/>
</dbReference>
<accession>A0A9D4K6A5</accession>
<evidence type="ECO:0000256" key="6">
    <source>
        <dbReference type="ARBA" id="ARBA00022918"/>
    </source>
</evidence>
<dbReference type="PANTHER" id="PTHR33050">
    <property type="entry name" value="REVERSE TRANSCRIPTASE DOMAIN-CONTAINING PROTEIN"/>
    <property type="match status" value="1"/>
</dbReference>
<dbReference type="Gene3D" id="3.10.10.10">
    <property type="entry name" value="HIV Type 1 Reverse Transcriptase, subunit A, domain 1"/>
    <property type="match status" value="1"/>
</dbReference>
<name>A0A9D4K6A5_DREPO</name>
<evidence type="ECO:0000256" key="3">
    <source>
        <dbReference type="ARBA" id="ARBA00022722"/>
    </source>
</evidence>
<keyword evidence="5" id="KW-0378">Hydrolase</keyword>
<dbReference type="GO" id="GO:0003964">
    <property type="term" value="F:RNA-directed DNA polymerase activity"/>
    <property type="evidence" value="ECO:0007669"/>
    <property type="project" value="UniProtKB-KW"/>
</dbReference>
<evidence type="ECO:0000256" key="5">
    <source>
        <dbReference type="ARBA" id="ARBA00022801"/>
    </source>
</evidence>
<dbReference type="InterPro" id="IPR000477">
    <property type="entry name" value="RT_dom"/>
</dbReference>
<dbReference type="AlphaFoldDB" id="A0A9D4K6A5"/>
<sequence>MTGFKLGFLGPRKACTSPNLKSCSDFPQLVSQKIQNELSAGRIEGPFDFPPFDNLHVSPIGLVPKKSPGQYRLIHHLSYPKGDSINDFIDPTLATVVYSSFDEAVDLLLNLGPGTLFSKTDIDSAFRLIPIHPSDYHLLGFKFQEKIYFDKCLPMGASSSCAIFERFSTALHYASEQFLGIKHMVHILDDFLFLGPADSPICQTNLQKFLDFCSLIGVPIKSEKTENATPIITFMGLELDSLTMEARLPHDKLLKLRELLMKTSKSRKVTLKELQSLLGLLNFCCQVVTPGRSFLRRLTDLTKKVTNPNHHITLNKESRKDLHAWRLFADHFNGKSLLHKRRWLTSDTLHLHTDASGSIGFGAIFKHHWFSGTWSENLLPFDITFKELFPIVLAIEIWGHELQEKCIILHTDNAAVVHIINRQTCKIPHIMHLVRRLVLASMKCNILLNAEHIPGKFNILPDLLSRSQIEKFQASAPQMDKVPTAIPDHLLLLN</sequence>
<evidence type="ECO:0000256" key="1">
    <source>
        <dbReference type="ARBA" id="ARBA00022679"/>
    </source>
</evidence>
<dbReference type="SUPFAM" id="SSF56672">
    <property type="entry name" value="DNA/RNA polymerases"/>
    <property type="match status" value="1"/>
</dbReference>
<evidence type="ECO:0000256" key="2">
    <source>
        <dbReference type="ARBA" id="ARBA00022695"/>
    </source>
</evidence>
<keyword evidence="9" id="KW-1185">Reference proteome</keyword>
<dbReference type="InterPro" id="IPR043128">
    <property type="entry name" value="Rev_trsase/Diguanyl_cyclase"/>
</dbReference>
<dbReference type="PANTHER" id="PTHR33050:SF8">
    <property type="entry name" value="REVERSE TRANSCRIPTASE DOMAIN-CONTAINING PROTEIN"/>
    <property type="match status" value="1"/>
</dbReference>
<protein>
    <recommendedName>
        <fullName evidence="7">Reverse transcriptase domain-containing protein</fullName>
    </recommendedName>
</protein>
<gene>
    <name evidence="8" type="ORF">DPMN_107009</name>
</gene>
<keyword evidence="3" id="KW-0540">Nuclease</keyword>
<keyword evidence="4" id="KW-0255">Endonuclease</keyword>
<dbReference type="CDD" id="cd09275">
    <property type="entry name" value="RNase_HI_RT_DIRS1"/>
    <property type="match status" value="1"/>
</dbReference>
<reference evidence="8" key="1">
    <citation type="journal article" date="2019" name="bioRxiv">
        <title>The Genome of the Zebra Mussel, Dreissena polymorpha: A Resource for Invasive Species Research.</title>
        <authorList>
            <person name="McCartney M.A."/>
            <person name="Auch B."/>
            <person name="Kono T."/>
            <person name="Mallez S."/>
            <person name="Zhang Y."/>
            <person name="Obille A."/>
            <person name="Becker A."/>
            <person name="Abrahante J.E."/>
            <person name="Garbe J."/>
            <person name="Badalamenti J.P."/>
            <person name="Herman A."/>
            <person name="Mangelson H."/>
            <person name="Liachko I."/>
            <person name="Sullivan S."/>
            <person name="Sone E.D."/>
            <person name="Koren S."/>
            <person name="Silverstein K.A.T."/>
            <person name="Beckman K.B."/>
            <person name="Gohl D.M."/>
        </authorList>
    </citation>
    <scope>NUCLEOTIDE SEQUENCE</scope>
    <source>
        <strain evidence="8">Duluth1</strain>
        <tissue evidence="8">Whole animal</tissue>
    </source>
</reference>
<evidence type="ECO:0000313" key="9">
    <source>
        <dbReference type="Proteomes" id="UP000828390"/>
    </source>
</evidence>
<dbReference type="InterPro" id="IPR041373">
    <property type="entry name" value="RT_RNaseH"/>
</dbReference>
<dbReference type="EMBL" id="JAIWYP010000004">
    <property type="protein sequence ID" value="KAH3833697.1"/>
    <property type="molecule type" value="Genomic_DNA"/>
</dbReference>
<organism evidence="8 9">
    <name type="scientific">Dreissena polymorpha</name>
    <name type="common">Zebra mussel</name>
    <name type="synonym">Mytilus polymorpha</name>
    <dbReference type="NCBI Taxonomy" id="45954"/>
    <lineage>
        <taxon>Eukaryota</taxon>
        <taxon>Metazoa</taxon>
        <taxon>Spiralia</taxon>
        <taxon>Lophotrochozoa</taxon>
        <taxon>Mollusca</taxon>
        <taxon>Bivalvia</taxon>
        <taxon>Autobranchia</taxon>
        <taxon>Heteroconchia</taxon>
        <taxon>Euheterodonta</taxon>
        <taxon>Imparidentia</taxon>
        <taxon>Neoheterodontei</taxon>
        <taxon>Myida</taxon>
        <taxon>Dreissenoidea</taxon>
        <taxon>Dreissenidae</taxon>
        <taxon>Dreissena</taxon>
    </lineage>
</organism>
<dbReference type="Proteomes" id="UP000828390">
    <property type="component" value="Unassembled WGS sequence"/>
</dbReference>
<evidence type="ECO:0000259" key="7">
    <source>
        <dbReference type="PROSITE" id="PS50878"/>
    </source>
</evidence>
<feature type="domain" description="Reverse transcriptase" evidence="7">
    <location>
        <begin position="44"/>
        <end position="239"/>
    </location>
</feature>
<evidence type="ECO:0000313" key="8">
    <source>
        <dbReference type="EMBL" id="KAH3833697.1"/>
    </source>
</evidence>
<reference evidence="8" key="2">
    <citation type="submission" date="2020-11" db="EMBL/GenBank/DDBJ databases">
        <authorList>
            <person name="McCartney M.A."/>
            <person name="Auch B."/>
            <person name="Kono T."/>
            <person name="Mallez S."/>
            <person name="Becker A."/>
            <person name="Gohl D.M."/>
            <person name="Silverstein K.A.T."/>
            <person name="Koren S."/>
            <person name="Bechman K.B."/>
            <person name="Herman A."/>
            <person name="Abrahante J.E."/>
            <person name="Garbe J."/>
        </authorList>
    </citation>
    <scope>NUCLEOTIDE SEQUENCE</scope>
    <source>
        <strain evidence="8">Duluth1</strain>
        <tissue evidence="8">Whole animal</tissue>
    </source>
</reference>
<comment type="caution">
    <text evidence="8">The sequence shown here is derived from an EMBL/GenBank/DDBJ whole genome shotgun (WGS) entry which is preliminary data.</text>
</comment>
<dbReference type="InterPro" id="IPR043502">
    <property type="entry name" value="DNA/RNA_pol_sf"/>
</dbReference>
<dbReference type="InterPro" id="IPR052055">
    <property type="entry name" value="Hepadnavirus_pol/RT"/>
</dbReference>
<dbReference type="GO" id="GO:0004519">
    <property type="term" value="F:endonuclease activity"/>
    <property type="evidence" value="ECO:0007669"/>
    <property type="project" value="UniProtKB-KW"/>
</dbReference>